<protein>
    <submittedName>
        <fullName evidence="1">Uncharacterized protein</fullName>
    </submittedName>
</protein>
<name>A0A8B6DGE9_MYTGA</name>
<dbReference type="AlphaFoldDB" id="A0A8B6DGE9"/>
<proteinExistence type="predicted"/>
<dbReference type="OrthoDB" id="10056831at2759"/>
<accession>A0A8B6DGE9</accession>
<dbReference type="EMBL" id="UYJE01003363">
    <property type="protein sequence ID" value="VDI18582.1"/>
    <property type="molecule type" value="Genomic_DNA"/>
</dbReference>
<gene>
    <name evidence="1" type="ORF">MGAL_10B038654</name>
</gene>
<evidence type="ECO:0000313" key="1">
    <source>
        <dbReference type="EMBL" id="VDI18582.1"/>
    </source>
</evidence>
<reference evidence="1" key="1">
    <citation type="submission" date="2018-11" db="EMBL/GenBank/DDBJ databases">
        <authorList>
            <person name="Alioto T."/>
            <person name="Alioto T."/>
        </authorList>
    </citation>
    <scope>NUCLEOTIDE SEQUENCE</scope>
</reference>
<evidence type="ECO:0000313" key="2">
    <source>
        <dbReference type="Proteomes" id="UP000596742"/>
    </source>
</evidence>
<organism evidence="1 2">
    <name type="scientific">Mytilus galloprovincialis</name>
    <name type="common">Mediterranean mussel</name>
    <dbReference type="NCBI Taxonomy" id="29158"/>
    <lineage>
        <taxon>Eukaryota</taxon>
        <taxon>Metazoa</taxon>
        <taxon>Spiralia</taxon>
        <taxon>Lophotrochozoa</taxon>
        <taxon>Mollusca</taxon>
        <taxon>Bivalvia</taxon>
        <taxon>Autobranchia</taxon>
        <taxon>Pteriomorphia</taxon>
        <taxon>Mytilida</taxon>
        <taxon>Mytiloidea</taxon>
        <taxon>Mytilidae</taxon>
        <taxon>Mytilinae</taxon>
        <taxon>Mytilus</taxon>
    </lineage>
</organism>
<dbReference type="Proteomes" id="UP000596742">
    <property type="component" value="Unassembled WGS sequence"/>
</dbReference>
<keyword evidence="2" id="KW-1185">Reference proteome</keyword>
<comment type="caution">
    <text evidence="1">The sequence shown here is derived from an EMBL/GenBank/DDBJ whole genome shotgun (WGS) entry which is preliminary data.</text>
</comment>
<sequence>MFLEDKQKDWDVHLQQLAGAIRFTKNRQTSFTPNMMMLGRKGIRSFSSRDRRWYKQRSCGSNGLESFKQFQDLESFLDITEEIQEFGVEQHGRGLETRYSSDVDLSDRHIVTYLDGINVFLNNDSIGNVYDTFLYAIDNYGGKIRSRPKYLEDYDLSDMF</sequence>